<evidence type="ECO:0000313" key="3">
    <source>
        <dbReference type="EMBL" id="KAF2773464.1"/>
    </source>
</evidence>
<organism evidence="3 4">
    <name type="scientific">Teratosphaeria nubilosa</name>
    <dbReference type="NCBI Taxonomy" id="161662"/>
    <lineage>
        <taxon>Eukaryota</taxon>
        <taxon>Fungi</taxon>
        <taxon>Dikarya</taxon>
        <taxon>Ascomycota</taxon>
        <taxon>Pezizomycotina</taxon>
        <taxon>Dothideomycetes</taxon>
        <taxon>Dothideomycetidae</taxon>
        <taxon>Mycosphaerellales</taxon>
        <taxon>Teratosphaeriaceae</taxon>
        <taxon>Teratosphaeria</taxon>
    </lineage>
</organism>
<proteinExistence type="predicted"/>
<dbReference type="PROSITE" id="PS51299">
    <property type="entry name" value="HTH_APSES"/>
    <property type="match status" value="1"/>
</dbReference>
<feature type="region of interest" description="Disordered" evidence="1">
    <location>
        <begin position="1"/>
        <end position="22"/>
    </location>
</feature>
<feature type="region of interest" description="Disordered" evidence="1">
    <location>
        <begin position="236"/>
        <end position="333"/>
    </location>
</feature>
<dbReference type="Proteomes" id="UP000799436">
    <property type="component" value="Unassembled WGS sequence"/>
</dbReference>
<feature type="compositionally biased region" description="Polar residues" evidence="1">
    <location>
        <begin position="267"/>
        <end position="281"/>
    </location>
</feature>
<evidence type="ECO:0000259" key="2">
    <source>
        <dbReference type="PROSITE" id="PS51299"/>
    </source>
</evidence>
<dbReference type="EMBL" id="ML995811">
    <property type="protein sequence ID" value="KAF2773464.1"/>
    <property type="molecule type" value="Genomic_DNA"/>
</dbReference>
<dbReference type="GO" id="GO:0033309">
    <property type="term" value="C:SBF transcription complex"/>
    <property type="evidence" value="ECO:0007669"/>
    <property type="project" value="TreeGrafter"/>
</dbReference>
<dbReference type="Gene3D" id="3.10.260.10">
    <property type="entry name" value="Transcription regulator HTH, APSES-type DNA-binding domain"/>
    <property type="match status" value="1"/>
</dbReference>
<dbReference type="InterPro" id="IPR036887">
    <property type="entry name" value="HTH_APSES_sf"/>
</dbReference>
<name>A0A6G1LMS2_9PEZI</name>
<evidence type="ECO:0000313" key="4">
    <source>
        <dbReference type="Proteomes" id="UP000799436"/>
    </source>
</evidence>
<reference evidence="3" key="1">
    <citation type="journal article" date="2020" name="Stud. Mycol.">
        <title>101 Dothideomycetes genomes: a test case for predicting lifestyles and emergence of pathogens.</title>
        <authorList>
            <person name="Haridas S."/>
            <person name="Albert R."/>
            <person name="Binder M."/>
            <person name="Bloem J."/>
            <person name="Labutti K."/>
            <person name="Salamov A."/>
            <person name="Andreopoulos B."/>
            <person name="Baker S."/>
            <person name="Barry K."/>
            <person name="Bills G."/>
            <person name="Bluhm B."/>
            <person name="Cannon C."/>
            <person name="Castanera R."/>
            <person name="Culley D."/>
            <person name="Daum C."/>
            <person name="Ezra D."/>
            <person name="Gonzalez J."/>
            <person name="Henrissat B."/>
            <person name="Kuo A."/>
            <person name="Liang C."/>
            <person name="Lipzen A."/>
            <person name="Lutzoni F."/>
            <person name="Magnuson J."/>
            <person name="Mondo S."/>
            <person name="Nolan M."/>
            <person name="Ohm R."/>
            <person name="Pangilinan J."/>
            <person name="Park H.-J."/>
            <person name="Ramirez L."/>
            <person name="Alfaro M."/>
            <person name="Sun H."/>
            <person name="Tritt A."/>
            <person name="Yoshinaga Y."/>
            <person name="Zwiers L.-H."/>
            <person name="Turgeon B."/>
            <person name="Goodwin S."/>
            <person name="Spatafora J."/>
            <person name="Crous P."/>
            <person name="Grigoriev I."/>
        </authorList>
    </citation>
    <scope>NUCLEOTIDE SEQUENCE</scope>
    <source>
        <strain evidence="3">CBS 116005</strain>
    </source>
</reference>
<dbReference type="GO" id="GO:0003677">
    <property type="term" value="F:DNA binding"/>
    <property type="evidence" value="ECO:0007669"/>
    <property type="project" value="InterPro"/>
</dbReference>
<dbReference type="InterPro" id="IPR051642">
    <property type="entry name" value="SWI6-like"/>
</dbReference>
<gene>
    <name evidence="3" type="ORF">EJ03DRAFT_132447</name>
</gene>
<feature type="compositionally biased region" description="Basic and acidic residues" evidence="1">
    <location>
        <begin position="317"/>
        <end position="326"/>
    </location>
</feature>
<dbReference type="PANTHER" id="PTHR43828">
    <property type="entry name" value="ASPARAGINASE"/>
    <property type="match status" value="1"/>
</dbReference>
<sequence length="370" mass="39980">MIRRSCTNRRKQTTPAKALNGNPGLKDLSHSITGGALAAQGYWMPYSCARAVCLTFCYPIRWALTPIFGPSFIKECLRPENGNFGRFKIPAEVIYNARLEADGMRSDDGSRDGTPMNGYDYTSGVNPEIPRSVPPPSIAHKQLRPRTPKTGFKLGSPFDSASEASASDFAYDADAYDSPELSPKTSHTAYSSPGWTCINHHQSTPPLPSNGAVIPRQRLLPAEPSVLPTMSWRALDSAASSPGQPTYALPETIDTDRRPGNKRRISATLSNGDDTSYSADVSHNESSESGDDAVLSPAAKKRARGDHTAAISTSSKNTHETSDHGAGHSTKHHAADYRAAQWLLSLSVRDSQLAKGPKDMEGIERRGSEV</sequence>
<feature type="compositionally biased region" description="Basic residues" evidence="1">
    <location>
        <begin position="1"/>
        <end position="12"/>
    </location>
</feature>
<dbReference type="OrthoDB" id="5562739at2759"/>
<evidence type="ECO:0000256" key="1">
    <source>
        <dbReference type="SAM" id="MobiDB-lite"/>
    </source>
</evidence>
<dbReference type="AlphaFoldDB" id="A0A6G1LMS2"/>
<dbReference type="GO" id="GO:0030907">
    <property type="term" value="C:MBF transcription complex"/>
    <property type="evidence" value="ECO:0007669"/>
    <property type="project" value="TreeGrafter"/>
</dbReference>
<protein>
    <recommendedName>
        <fullName evidence="2">HTH APSES-type domain-containing protein</fullName>
    </recommendedName>
</protein>
<dbReference type="SUPFAM" id="SSF54616">
    <property type="entry name" value="DNA-binding domain of Mlu1-box binding protein MBP1"/>
    <property type="match status" value="1"/>
</dbReference>
<feature type="compositionally biased region" description="Basic and acidic residues" evidence="1">
    <location>
        <begin position="356"/>
        <end position="370"/>
    </location>
</feature>
<accession>A0A6G1LMS2</accession>
<keyword evidence="4" id="KW-1185">Reference proteome</keyword>
<feature type="region of interest" description="Disordered" evidence="1">
    <location>
        <begin position="349"/>
        <end position="370"/>
    </location>
</feature>
<dbReference type="InterPro" id="IPR003163">
    <property type="entry name" value="Tscrpt_reg_HTH_APSES-type"/>
</dbReference>
<dbReference type="PANTHER" id="PTHR43828:SF5">
    <property type="entry name" value="TRANSCRIPTIONAL REPRESSOR XBP1"/>
    <property type="match status" value="1"/>
</dbReference>
<feature type="domain" description="HTH APSES-type" evidence="2">
    <location>
        <begin position="1"/>
        <end position="79"/>
    </location>
</feature>
<dbReference type="GO" id="GO:0000981">
    <property type="term" value="F:DNA-binding transcription factor activity, RNA polymerase II-specific"/>
    <property type="evidence" value="ECO:0007669"/>
    <property type="project" value="UniProtKB-ARBA"/>
</dbReference>